<accession>A0A0G1WEW1</accession>
<sequence>MTRINIIKIIGLSLLVAVAVYTQYKLVKVPPKTEASAEAIPTAEASRTPGIGTATKEVVQYAQGFSQQEAVESREPFELTEKESPLELINTLLTAPLGQEPGEIISEKNNWRLLAYPPEYCDPPAYSKTFRRKGPGMEINLYSYTVPSLTEAKELILSGEVKIFEETGKDTARDLLNIKKQEWRPFKEIKQTEVMELLKNSGFEAKPTEKHLSSPGGRNWSGVMEISKGDLDGLWYYEPHGMGTVLRIKLEHKDTGKYSARPPTVKEASKDMDAMPSLVADLEKAGAEKVLGADWEEIKPMLLRGPNLNKTVTIEKLLAARDTIGAALPAAADGAPFLVLSKYLVDGMVTQLNFAFWAHRKDGENASPPPELELLKENGITCELQYMGESYAAKDTSLFPAYKAYPGSYWGQYAFMREMERGFPALDSSDAMQVVMKKGEEFLASHPDSPFLPRVLFLLAKANETAYSVGLSPYKYNSFCSFSYCVELEQNTEKHRLNAIKYYTQLLSLPGGKEYEEHLKYILPKLKTTGSSYGAFYITCGGC</sequence>
<gene>
    <name evidence="1" type="ORF">UY58_C0010G0002</name>
</gene>
<dbReference type="Proteomes" id="UP000033982">
    <property type="component" value="Unassembled WGS sequence"/>
</dbReference>
<comment type="caution">
    <text evidence="1">The sequence shown here is derived from an EMBL/GenBank/DDBJ whole genome shotgun (WGS) entry which is preliminary data.</text>
</comment>
<proteinExistence type="predicted"/>
<organism evidence="1 2">
    <name type="scientific">Candidatus Magasanikbacteria bacterium GW2011_GWA2_50_22</name>
    <dbReference type="NCBI Taxonomy" id="1619043"/>
    <lineage>
        <taxon>Bacteria</taxon>
        <taxon>Candidatus Magasanikiibacteriota</taxon>
    </lineage>
</organism>
<evidence type="ECO:0000313" key="2">
    <source>
        <dbReference type="Proteomes" id="UP000033982"/>
    </source>
</evidence>
<dbReference type="PATRIC" id="fig|1619043.3.peg.283"/>
<reference evidence="1 2" key="1">
    <citation type="journal article" date="2015" name="Nature">
        <title>rRNA introns, odd ribosomes, and small enigmatic genomes across a large radiation of phyla.</title>
        <authorList>
            <person name="Brown C.T."/>
            <person name="Hug L.A."/>
            <person name="Thomas B.C."/>
            <person name="Sharon I."/>
            <person name="Castelle C.J."/>
            <person name="Singh A."/>
            <person name="Wilkins M.J."/>
            <person name="Williams K.H."/>
            <person name="Banfield J.F."/>
        </authorList>
    </citation>
    <scope>NUCLEOTIDE SEQUENCE [LARGE SCALE GENOMIC DNA]</scope>
</reference>
<evidence type="ECO:0000313" key="1">
    <source>
        <dbReference type="EMBL" id="KKW17140.1"/>
    </source>
</evidence>
<dbReference type="AlphaFoldDB" id="A0A0G1WEW1"/>
<name>A0A0G1WEW1_9BACT</name>
<dbReference type="EMBL" id="LCQN01000010">
    <property type="protein sequence ID" value="KKW17140.1"/>
    <property type="molecule type" value="Genomic_DNA"/>
</dbReference>
<protein>
    <submittedName>
        <fullName evidence="1">Uncharacterized protein</fullName>
    </submittedName>
</protein>